<dbReference type="GeneID" id="19016756"/>
<feature type="domain" description="External alternative NADH-ubiquinone oxidoreductase-like C-terminal" evidence="14">
    <location>
        <begin position="524"/>
        <end position="585"/>
    </location>
</feature>
<comment type="catalytic activity">
    <reaction evidence="11">
        <text>a ubiquinone + NADH + H(+) = a ubiquinol + NAD(+)</text>
        <dbReference type="Rhea" id="RHEA:23152"/>
        <dbReference type="Rhea" id="RHEA-COMP:9565"/>
        <dbReference type="Rhea" id="RHEA-COMP:9566"/>
        <dbReference type="ChEBI" id="CHEBI:15378"/>
        <dbReference type="ChEBI" id="CHEBI:16389"/>
        <dbReference type="ChEBI" id="CHEBI:17976"/>
        <dbReference type="ChEBI" id="CHEBI:57540"/>
        <dbReference type="ChEBI" id="CHEBI:57945"/>
    </reaction>
</comment>
<sequence length="590" mass="65733">MTTISTTISTTRQFCPSSSRGGGKKISRDFIVENARRQRRLNKRRRGRRDEMIRNQAVAEPRETTVSYDEIGSDPAKRTVVILGSGWGAVSFVKSLKKDIPFEVILVSPRNYFLYTPLLPGVATGAIETRSIVESIRRPIAEKGFKYYEAAATDIDAKNKIVTCRKANNEFTLKYDYLITAVGAVTNTFGVPGVEENCLFFKEISDAARFRSQVNERFERATLPGISKEEIQNLLRFVIIGAGPTGVELAAELYDLVYQDVAKTFPRRLLEDVSINIIDLQEKILSSYDREIADYATDFFKRANINCILNTQVKEVKRNSLIVADKNTGEEREIPCGMSVWCSGIKLNPICEKIQNSLPEGSQPNVRSLSADKAMRVKGSDGSIFGLGDCVTVERPKSMAKAQEIYAKACKCDEDGNCELQINLPTAIKALEQGGKDFPHLKEMAKSATLSIDVFKSYTQKRDEMTMSEFMKMCEALDNELRAFPATAQVAKQQGNYLAEVFNSAKENGFEALQDPNMRFNYEHKGSLAYIGKDSAVADIPGFTILKGLAAGLVWKSFETISQVSINNVFKVGADIVRTKIFGRDISRLL</sequence>
<evidence type="ECO:0000256" key="10">
    <source>
        <dbReference type="ARBA" id="ARBA00047599"/>
    </source>
</evidence>
<evidence type="ECO:0000256" key="3">
    <source>
        <dbReference type="ARBA" id="ARBA00012637"/>
    </source>
</evidence>
<evidence type="ECO:0000256" key="4">
    <source>
        <dbReference type="ARBA" id="ARBA00022630"/>
    </source>
</evidence>
<evidence type="ECO:0000256" key="2">
    <source>
        <dbReference type="ARBA" id="ARBA00005272"/>
    </source>
</evidence>
<feature type="compositionally biased region" description="Low complexity" evidence="12">
    <location>
        <begin position="1"/>
        <end position="11"/>
    </location>
</feature>
<keyword evidence="16" id="KW-1185">Reference proteome</keyword>
<evidence type="ECO:0000313" key="15">
    <source>
        <dbReference type="EMBL" id="CCO15629.1"/>
    </source>
</evidence>
<reference evidence="15 16" key="1">
    <citation type="submission" date="2011-10" db="EMBL/GenBank/DDBJ databases">
        <authorList>
            <person name="Genoscope - CEA"/>
        </authorList>
    </citation>
    <scope>NUCLEOTIDE SEQUENCE [LARGE SCALE GENOMIC DNA]</scope>
    <source>
        <strain evidence="15 16">RCC 1105</strain>
    </source>
</reference>
<dbReference type="EMBL" id="FO082276">
    <property type="protein sequence ID" value="CCO15629.1"/>
    <property type="molecule type" value="Genomic_DNA"/>
</dbReference>
<keyword evidence="7" id="KW-0809">Transit peptide</keyword>
<evidence type="ECO:0000256" key="9">
    <source>
        <dbReference type="ARBA" id="ARBA00023027"/>
    </source>
</evidence>
<dbReference type="InterPro" id="IPR036188">
    <property type="entry name" value="FAD/NAD-bd_sf"/>
</dbReference>
<dbReference type="InterPro" id="IPR023753">
    <property type="entry name" value="FAD/NAD-binding_dom"/>
</dbReference>
<keyword evidence="6" id="KW-0274">FAD</keyword>
<feature type="region of interest" description="Disordered" evidence="12">
    <location>
        <begin position="1"/>
        <end position="27"/>
    </location>
</feature>
<keyword evidence="5" id="KW-0999">Mitochondrion inner membrane</keyword>
<keyword evidence="5" id="KW-0472">Membrane</keyword>
<comment type="catalytic activity">
    <reaction evidence="10">
        <text>a quinone + NADH + H(+) = a quinol + NAD(+)</text>
        <dbReference type="Rhea" id="RHEA:46160"/>
        <dbReference type="ChEBI" id="CHEBI:15378"/>
        <dbReference type="ChEBI" id="CHEBI:24646"/>
        <dbReference type="ChEBI" id="CHEBI:57540"/>
        <dbReference type="ChEBI" id="CHEBI:57945"/>
        <dbReference type="ChEBI" id="CHEBI:132124"/>
        <dbReference type="EC" id="1.6.5.9"/>
    </reaction>
</comment>
<name>K8ECG1_9CHLO</name>
<evidence type="ECO:0000259" key="13">
    <source>
        <dbReference type="Pfam" id="PF07992"/>
    </source>
</evidence>
<dbReference type="Pfam" id="PF07992">
    <property type="entry name" value="Pyr_redox_2"/>
    <property type="match status" value="1"/>
</dbReference>
<dbReference type="PANTHER" id="PTHR43706">
    <property type="entry name" value="NADH DEHYDROGENASE"/>
    <property type="match status" value="1"/>
</dbReference>
<dbReference type="AlphaFoldDB" id="K8ECG1"/>
<dbReference type="STRING" id="41875.K8ECG1"/>
<keyword evidence="8" id="KW-0560">Oxidoreductase</keyword>
<gene>
    <name evidence="15" type="ORF">Bathy03g02180</name>
</gene>
<keyword evidence="5" id="KW-0496">Mitochondrion</keyword>
<dbReference type="Gene3D" id="3.50.50.100">
    <property type="match status" value="2"/>
</dbReference>
<evidence type="ECO:0000259" key="14">
    <source>
        <dbReference type="Pfam" id="PF22366"/>
    </source>
</evidence>
<dbReference type="GO" id="GO:0050136">
    <property type="term" value="F:NADH dehydrogenase (quinone) (non-electrogenic) activity"/>
    <property type="evidence" value="ECO:0007669"/>
    <property type="project" value="UniProtKB-EC"/>
</dbReference>
<evidence type="ECO:0000256" key="8">
    <source>
        <dbReference type="ARBA" id="ARBA00023002"/>
    </source>
</evidence>
<dbReference type="GO" id="GO:0005743">
    <property type="term" value="C:mitochondrial inner membrane"/>
    <property type="evidence" value="ECO:0007669"/>
    <property type="project" value="UniProtKB-SubCell"/>
</dbReference>
<evidence type="ECO:0000256" key="11">
    <source>
        <dbReference type="ARBA" id="ARBA00049010"/>
    </source>
</evidence>
<dbReference type="Proteomes" id="UP000198341">
    <property type="component" value="Chromosome 3"/>
</dbReference>
<evidence type="ECO:0000256" key="12">
    <source>
        <dbReference type="SAM" id="MobiDB-lite"/>
    </source>
</evidence>
<dbReference type="InterPro" id="IPR045024">
    <property type="entry name" value="NDH-2"/>
</dbReference>
<evidence type="ECO:0000256" key="7">
    <source>
        <dbReference type="ARBA" id="ARBA00022946"/>
    </source>
</evidence>
<evidence type="ECO:0000313" key="16">
    <source>
        <dbReference type="Proteomes" id="UP000198341"/>
    </source>
</evidence>
<evidence type="ECO:0000256" key="5">
    <source>
        <dbReference type="ARBA" id="ARBA00022792"/>
    </source>
</evidence>
<comment type="subcellular location">
    <subcellularLocation>
        <location evidence="1">Mitochondrion inner membrane</location>
        <topology evidence="1">Peripheral membrane protein</topology>
    </subcellularLocation>
</comment>
<organism evidence="15 16">
    <name type="scientific">Bathycoccus prasinos</name>
    <dbReference type="NCBI Taxonomy" id="41875"/>
    <lineage>
        <taxon>Eukaryota</taxon>
        <taxon>Viridiplantae</taxon>
        <taxon>Chlorophyta</taxon>
        <taxon>Mamiellophyceae</taxon>
        <taxon>Mamiellales</taxon>
        <taxon>Bathycoccaceae</taxon>
        <taxon>Bathycoccus</taxon>
    </lineage>
</organism>
<keyword evidence="9" id="KW-0520">NAD</keyword>
<dbReference type="SUPFAM" id="SSF51905">
    <property type="entry name" value="FAD/NAD(P)-binding domain"/>
    <property type="match status" value="2"/>
</dbReference>
<evidence type="ECO:0000256" key="1">
    <source>
        <dbReference type="ARBA" id="ARBA00004637"/>
    </source>
</evidence>
<dbReference type="eggNOG" id="KOG2495">
    <property type="taxonomic scope" value="Eukaryota"/>
</dbReference>
<feature type="domain" description="FAD/NAD(P)-binding" evidence="13">
    <location>
        <begin position="79"/>
        <end position="403"/>
    </location>
</feature>
<keyword evidence="4" id="KW-0285">Flavoprotein</keyword>
<proteinExistence type="inferred from homology"/>
<dbReference type="InterPro" id="IPR054585">
    <property type="entry name" value="NDH2-like_C"/>
</dbReference>
<dbReference type="OrthoDB" id="3244603at2759"/>
<accession>K8ECG1</accession>
<dbReference type="RefSeq" id="XP_007514192.1">
    <property type="nucleotide sequence ID" value="XM_007514130.1"/>
</dbReference>
<protein>
    <recommendedName>
        <fullName evidence="3">NADH:ubiquinone reductase (non-electrogenic)</fullName>
        <ecNumber evidence="3">1.6.5.9</ecNumber>
    </recommendedName>
</protein>
<dbReference type="KEGG" id="bpg:Bathy03g02180"/>
<evidence type="ECO:0000256" key="6">
    <source>
        <dbReference type="ARBA" id="ARBA00022827"/>
    </source>
</evidence>
<dbReference type="PANTHER" id="PTHR43706:SF47">
    <property type="entry name" value="EXTERNAL NADH-UBIQUINONE OXIDOREDUCTASE 1, MITOCHONDRIAL-RELATED"/>
    <property type="match status" value="1"/>
</dbReference>
<dbReference type="EC" id="1.6.5.9" evidence="3"/>
<comment type="similarity">
    <text evidence="2">Belongs to the NADH dehydrogenase family.</text>
</comment>
<dbReference type="Pfam" id="PF22366">
    <property type="entry name" value="NDH2_C"/>
    <property type="match status" value="1"/>
</dbReference>